<dbReference type="Pfam" id="PF13414">
    <property type="entry name" value="TPR_11"/>
    <property type="match status" value="1"/>
</dbReference>
<sequence length="446" mass="49729">MWEQDVEQKEAAKKKKMVKDDLPALPPIRGTVPSLKAHQKTTATAASGKVKEDPVQVAKDQGNEYFKQGQIEDAIRLYTKGIDLDPDSSSTHVLYANRAMCYLKTNDNEKAERDATKCVQMNRGYVKAFYRRALARKALKKYKDARSDLETVLALQPGDNDAETELRAVTQLLREENKKAELGTAAPARKKIVIAEVDNDDDEDESSSPQGSEEPTESAAETAARDKRIERDMEELEAKRKLEETKRRLAAEKEEADRQRSRRTHDRVEIIEEDDEPAPKPVVAAPKPKVASPTASADRKSESAKRESSQATKAPVPRNLKVEWTKETITSPKNFTEFERIYKDVHSNVELLDTLVSVVPTSAYKTVFAVNLTPELLMDILKSAGRGTGTRAKEIVTALASLSRVGELAMFFDDSERDVLKATLHLVQSSGASANDMSKLRKAFEL</sequence>
<dbReference type="SMART" id="SM00028">
    <property type="entry name" value="TPR"/>
    <property type="match status" value="3"/>
</dbReference>
<evidence type="ECO:0000256" key="1">
    <source>
        <dbReference type="ARBA" id="ARBA00022737"/>
    </source>
</evidence>
<dbReference type="PROSITE" id="PS50005">
    <property type="entry name" value="TPR"/>
    <property type="match status" value="1"/>
</dbReference>
<dbReference type="Pfam" id="PF13181">
    <property type="entry name" value="TPR_8"/>
    <property type="match status" value="2"/>
</dbReference>
<dbReference type="SUPFAM" id="SSF48452">
    <property type="entry name" value="TPR-like"/>
    <property type="match status" value="1"/>
</dbReference>
<reference evidence="9" key="1">
    <citation type="submission" date="2015-09" db="EMBL/GenBank/DDBJ databases">
        <authorList>
            <consortium name="Pathogen Informatics"/>
        </authorList>
    </citation>
    <scope>NUCLEOTIDE SEQUENCE [LARGE SCALE GENOMIC DNA]</scope>
    <source>
        <strain evidence="9">Lake Konstanz</strain>
    </source>
</reference>
<keyword evidence="1" id="KW-0677">Repeat</keyword>
<dbReference type="InterPro" id="IPR051966">
    <property type="entry name" value="RPAP3"/>
</dbReference>
<feature type="region of interest" description="Disordered" evidence="6">
    <location>
        <begin position="197"/>
        <end position="319"/>
    </location>
</feature>
<feature type="compositionally biased region" description="Basic and acidic residues" evidence="6">
    <location>
        <begin position="1"/>
        <end position="11"/>
    </location>
</feature>
<keyword evidence="9" id="KW-1185">Reference proteome</keyword>
<dbReference type="InterPro" id="IPR011990">
    <property type="entry name" value="TPR-like_helical_dom_sf"/>
</dbReference>
<evidence type="ECO:0000256" key="4">
    <source>
        <dbReference type="ARBA" id="ARBA00040133"/>
    </source>
</evidence>
<feature type="compositionally biased region" description="Acidic residues" evidence="6">
    <location>
        <begin position="197"/>
        <end position="206"/>
    </location>
</feature>
<evidence type="ECO:0000256" key="6">
    <source>
        <dbReference type="SAM" id="MobiDB-lite"/>
    </source>
</evidence>
<feature type="compositionally biased region" description="Low complexity" evidence="6">
    <location>
        <begin position="207"/>
        <end position="222"/>
    </location>
</feature>
<evidence type="ECO:0000313" key="8">
    <source>
        <dbReference type="EMBL" id="CUG85901.1"/>
    </source>
</evidence>
<feature type="compositionally biased region" description="Basic and acidic residues" evidence="6">
    <location>
        <begin position="297"/>
        <end position="308"/>
    </location>
</feature>
<dbReference type="OrthoDB" id="629492at2759"/>
<feature type="repeat" description="TPR" evidence="5">
    <location>
        <begin position="55"/>
        <end position="88"/>
    </location>
</feature>
<organism evidence="8 9">
    <name type="scientific">Bodo saltans</name>
    <name type="common">Flagellated protozoan</name>
    <dbReference type="NCBI Taxonomy" id="75058"/>
    <lineage>
        <taxon>Eukaryota</taxon>
        <taxon>Discoba</taxon>
        <taxon>Euglenozoa</taxon>
        <taxon>Kinetoplastea</taxon>
        <taxon>Metakinetoplastina</taxon>
        <taxon>Eubodonida</taxon>
        <taxon>Bodonidae</taxon>
        <taxon>Bodo</taxon>
    </lineage>
</organism>
<dbReference type="Pfam" id="PF13877">
    <property type="entry name" value="RPAP3_C"/>
    <property type="match status" value="1"/>
</dbReference>
<evidence type="ECO:0000259" key="7">
    <source>
        <dbReference type="Pfam" id="PF13877"/>
    </source>
</evidence>
<feature type="region of interest" description="Disordered" evidence="6">
    <location>
        <begin position="1"/>
        <end position="53"/>
    </location>
</feature>
<feature type="compositionally biased region" description="Low complexity" evidence="6">
    <location>
        <begin position="281"/>
        <end position="296"/>
    </location>
</feature>
<dbReference type="VEuPathDB" id="TriTrypDB:BSAL_91025"/>
<evidence type="ECO:0000256" key="2">
    <source>
        <dbReference type="ARBA" id="ARBA00022803"/>
    </source>
</evidence>
<dbReference type="InterPro" id="IPR025986">
    <property type="entry name" value="RPAP3-like_C"/>
</dbReference>
<dbReference type="EMBL" id="CYKH01001210">
    <property type="protein sequence ID" value="CUG85901.1"/>
    <property type="molecule type" value="Genomic_DNA"/>
</dbReference>
<name>A0A0S4J9Z5_BODSA</name>
<feature type="domain" description="RNA-polymerase II-associated protein 3-like C-terminal" evidence="7">
    <location>
        <begin position="332"/>
        <end position="417"/>
    </location>
</feature>
<accession>A0A0S4J9Z5</accession>
<protein>
    <recommendedName>
        <fullName evidence="4">RNA polymerase II-associated protein 3</fullName>
    </recommendedName>
</protein>
<dbReference type="Gene3D" id="1.25.40.10">
    <property type="entry name" value="Tetratricopeptide repeat domain"/>
    <property type="match status" value="1"/>
</dbReference>
<dbReference type="Proteomes" id="UP000051952">
    <property type="component" value="Unassembled WGS sequence"/>
</dbReference>
<proteinExistence type="inferred from homology"/>
<keyword evidence="2 5" id="KW-0802">TPR repeat</keyword>
<gene>
    <name evidence="8" type="ORF">BSAL_91025</name>
</gene>
<dbReference type="PANTHER" id="PTHR46423:SF1">
    <property type="entry name" value="RNA POLYMERASE II-ASSOCIATED PROTEIN 3"/>
    <property type="match status" value="1"/>
</dbReference>
<dbReference type="PANTHER" id="PTHR46423">
    <property type="entry name" value="RNA POLYMERASE II-ASSOCIATED PROTEIN 3"/>
    <property type="match status" value="1"/>
</dbReference>
<dbReference type="OMA" id="NFTPDRP"/>
<evidence type="ECO:0000313" key="9">
    <source>
        <dbReference type="Proteomes" id="UP000051952"/>
    </source>
</evidence>
<dbReference type="GO" id="GO:0101031">
    <property type="term" value="C:protein folding chaperone complex"/>
    <property type="evidence" value="ECO:0007669"/>
    <property type="project" value="TreeGrafter"/>
</dbReference>
<dbReference type="AlphaFoldDB" id="A0A0S4J9Z5"/>
<evidence type="ECO:0000256" key="5">
    <source>
        <dbReference type="PROSITE-ProRule" id="PRU00339"/>
    </source>
</evidence>
<comment type="similarity">
    <text evidence="3">Belongs to the RPAP3 family.</text>
</comment>
<evidence type="ECO:0000256" key="3">
    <source>
        <dbReference type="ARBA" id="ARBA00038275"/>
    </source>
</evidence>
<dbReference type="InterPro" id="IPR019734">
    <property type="entry name" value="TPR_rpt"/>
</dbReference>
<feature type="compositionally biased region" description="Basic and acidic residues" evidence="6">
    <location>
        <begin position="223"/>
        <end position="259"/>
    </location>
</feature>